<organism evidence="2 3">
    <name type="scientific">Candidatus Moanibacter tarae</name>
    <dbReference type="NCBI Taxonomy" id="2200854"/>
    <lineage>
        <taxon>Bacteria</taxon>
        <taxon>Pseudomonadati</taxon>
        <taxon>Verrucomicrobiota</taxon>
        <taxon>Opitutia</taxon>
        <taxon>Puniceicoccales</taxon>
        <taxon>Puniceicoccales incertae sedis</taxon>
        <taxon>Candidatus Moanibacter</taxon>
    </lineage>
</organism>
<dbReference type="InterPro" id="IPR050177">
    <property type="entry name" value="Lipid_A_modif_metabolic_enz"/>
</dbReference>
<protein>
    <submittedName>
        <fullName evidence="2">Uronate dehydrogenase</fullName>
        <ecNumber evidence="2">1.1.1.203</ecNumber>
    </submittedName>
</protein>
<dbReference type="EMBL" id="CP029803">
    <property type="protein sequence ID" value="AWT59541.1"/>
    <property type="molecule type" value="Genomic_DNA"/>
</dbReference>
<dbReference type="PANTHER" id="PTHR43245">
    <property type="entry name" value="BIFUNCTIONAL POLYMYXIN RESISTANCE PROTEIN ARNA"/>
    <property type="match status" value="1"/>
</dbReference>
<dbReference type="EC" id="1.1.1.203" evidence="2"/>
<dbReference type="Pfam" id="PF01370">
    <property type="entry name" value="Epimerase"/>
    <property type="match status" value="1"/>
</dbReference>
<accession>A0A2Z4AC78</accession>
<evidence type="ECO:0000313" key="3">
    <source>
        <dbReference type="Proteomes" id="UP000247465"/>
    </source>
</evidence>
<feature type="domain" description="NAD-dependent epimerase/dehydratase" evidence="1">
    <location>
        <begin position="6"/>
        <end position="167"/>
    </location>
</feature>
<gene>
    <name evidence="2" type="primary">udh_3</name>
    <name evidence="2" type="ORF">DF168_00731</name>
</gene>
<evidence type="ECO:0000313" key="2">
    <source>
        <dbReference type="EMBL" id="AWT59541.1"/>
    </source>
</evidence>
<dbReference type="GO" id="GO:0050388">
    <property type="term" value="F:uronate dehydrogenase activity"/>
    <property type="evidence" value="ECO:0007669"/>
    <property type="project" value="UniProtKB-EC"/>
</dbReference>
<dbReference type="AlphaFoldDB" id="A0A2Z4AC78"/>
<dbReference type="SUPFAM" id="SSF51735">
    <property type="entry name" value="NAD(P)-binding Rossmann-fold domains"/>
    <property type="match status" value="1"/>
</dbReference>
<dbReference type="Proteomes" id="UP000247465">
    <property type="component" value="Chromosome"/>
</dbReference>
<sequence>MERIKVLMTGAAGRVGGILRSHWGDRYALRLADLNPVEATKEHEEFFRLDITELESFVEACQGIDTVVHLAADPSPSADFYETLLSLNVIGAYNGFEAARIAGCRRIVFASSVNAVLGYNETKVHCTPEMPVYPINVYGATKCWGEALGKVYSHQHGLSCISVRLTSPSFRQDEDWDPEEWQWRISEKDAALLFKSCIDADDSVMCSIVHGASKHQRCWLDIDSTCSTIGYEPEEGTFYPRQS</sequence>
<reference evidence="2 3" key="1">
    <citation type="submission" date="2018-06" db="EMBL/GenBank/DDBJ databases">
        <title>Draft Genome Sequence of a Novel Marine Bacterium Related to the Verrucomicrobia.</title>
        <authorList>
            <person name="Vosseberg J."/>
            <person name="Martijn J."/>
            <person name="Ettema T.J.G."/>
        </authorList>
    </citation>
    <scope>NUCLEOTIDE SEQUENCE [LARGE SCALE GENOMIC DNA]</scope>
    <source>
        <strain evidence="2">TARA_B100001123</strain>
    </source>
</reference>
<proteinExistence type="predicted"/>
<dbReference type="PANTHER" id="PTHR43245:SF55">
    <property type="entry name" value="NAD(P)-BINDING DOMAIN-CONTAINING PROTEIN"/>
    <property type="match status" value="1"/>
</dbReference>
<dbReference type="KEGG" id="mtar:DF168_00731"/>
<dbReference type="InterPro" id="IPR001509">
    <property type="entry name" value="Epimerase_deHydtase"/>
</dbReference>
<name>A0A2Z4AC78_9BACT</name>
<keyword evidence="2" id="KW-0560">Oxidoreductase</keyword>
<evidence type="ECO:0000259" key="1">
    <source>
        <dbReference type="Pfam" id="PF01370"/>
    </source>
</evidence>
<dbReference type="Gene3D" id="3.40.50.720">
    <property type="entry name" value="NAD(P)-binding Rossmann-like Domain"/>
    <property type="match status" value="1"/>
</dbReference>
<dbReference type="InterPro" id="IPR036291">
    <property type="entry name" value="NAD(P)-bd_dom_sf"/>
</dbReference>